<evidence type="ECO:0000256" key="1">
    <source>
        <dbReference type="SAM" id="MobiDB-lite"/>
    </source>
</evidence>
<feature type="compositionally biased region" description="Basic and acidic residues" evidence="1">
    <location>
        <begin position="85"/>
        <end position="96"/>
    </location>
</feature>
<reference evidence="2 3" key="1">
    <citation type="submission" date="2015-07" db="EMBL/GenBank/DDBJ databases">
        <title>Emmonsia species relationships and genome sequence.</title>
        <authorList>
            <consortium name="The Broad Institute Genomics Platform"/>
            <person name="Cuomo C.A."/>
            <person name="Munoz J.F."/>
            <person name="Imamovic A."/>
            <person name="Priest M.E."/>
            <person name="Young S."/>
            <person name="Clay O.K."/>
            <person name="McEwen J.G."/>
        </authorList>
    </citation>
    <scope>NUCLEOTIDE SEQUENCE [LARGE SCALE GENOMIC DNA]</scope>
    <source>
        <strain evidence="2 3">UAMH 9510</strain>
    </source>
</reference>
<proteinExistence type="predicted"/>
<dbReference type="EMBL" id="LGRN01000037">
    <property type="protein sequence ID" value="OJD18376.1"/>
    <property type="molecule type" value="Genomic_DNA"/>
</dbReference>
<protein>
    <submittedName>
        <fullName evidence="2">Uncharacterized protein</fullName>
    </submittedName>
</protein>
<dbReference type="AlphaFoldDB" id="A0A1J9PPG9"/>
<evidence type="ECO:0000313" key="2">
    <source>
        <dbReference type="EMBL" id="OJD18376.1"/>
    </source>
</evidence>
<dbReference type="OrthoDB" id="4187730at2759"/>
<accession>A0A1J9PPG9</accession>
<feature type="region of interest" description="Disordered" evidence="1">
    <location>
        <begin position="70"/>
        <end position="96"/>
    </location>
</feature>
<dbReference type="Proteomes" id="UP000182235">
    <property type="component" value="Unassembled WGS sequence"/>
</dbReference>
<dbReference type="VEuPathDB" id="FungiDB:AJ78_01620"/>
<keyword evidence="3" id="KW-1185">Reference proteome</keyword>
<evidence type="ECO:0000313" key="3">
    <source>
        <dbReference type="Proteomes" id="UP000182235"/>
    </source>
</evidence>
<sequence>MCHKRGDVHQPSICETHQLRIKLDPEVIDPHPSSDLWIMLPDIRLFFDPLRVLKCMGKTGWRDAGKGAVAEREGRGGSGGQHFDSGTHFDRAENGDCPETLRKNHLVYGRGRGNYGDKSLGIENGVGVWHLHLGQMVRKERGTIML</sequence>
<comment type="caution">
    <text evidence="2">The sequence shown here is derived from an EMBL/GenBank/DDBJ whole genome shotgun (WGS) entry which is preliminary data.</text>
</comment>
<gene>
    <name evidence="2" type="ORF">AJ78_01620</name>
</gene>
<organism evidence="2 3">
    <name type="scientific">Emergomyces pasteurianus Ep9510</name>
    <dbReference type="NCBI Taxonomy" id="1447872"/>
    <lineage>
        <taxon>Eukaryota</taxon>
        <taxon>Fungi</taxon>
        <taxon>Dikarya</taxon>
        <taxon>Ascomycota</taxon>
        <taxon>Pezizomycotina</taxon>
        <taxon>Eurotiomycetes</taxon>
        <taxon>Eurotiomycetidae</taxon>
        <taxon>Onygenales</taxon>
        <taxon>Ajellomycetaceae</taxon>
        <taxon>Emergomyces</taxon>
    </lineage>
</organism>
<name>A0A1J9PPG9_9EURO</name>